<feature type="domain" description="HTH luxR-type" evidence="3">
    <location>
        <begin position="76"/>
        <end position="141"/>
    </location>
</feature>
<protein>
    <recommendedName>
        <fullName evidence="7">DNA-binding response regulator</fullName>
    </recommendedName>
</protein>
<dbReference type="Pfam" id="PF00196">
    <property type="entry name" value="GerE"/>
    <property type="match status" value="1"/>
</dbReference>
<dbReference type="PROSITE" id="PS50043">
    <property type="entry name" value="HTH_LUXR_2"/>
    <property type="match status" value="1"/>
</dbReference>
<proteinExistence type="predicted"/>
<reference evidence="5 6" key="1">
    <citation type="submission" date="2019-07" db="EMBL/GenBank/DDBJ databases">
        <title>Whole genome shotgun sequence of Brevifollis gellanilyticus NBRC 108608.</title>
        <authorList>
            <person name="Hosoyama A."/>
            <person name="Uohara A."/>
            <person name="Ohji S."/>
            <person name="Ichikawa N."/>
        </authorList>
    </citation>
    <scope>NUCLEOTIDE SEQUENCE [LARGE SCALE GENOMIC DNA]</scope>
    <source>
        <strain evidence="5 6">NBRC 108608</strain>
    </source>
</reference>
<dbReference type="PANTHER" id="PTHR43214:SF43">
    <property type="entry name" value="TWO-COMPONENT RESPONSE REGULATOR"/>
    <property type="match status" value="1"/>
</dbReference>
<dbReference type="PROSITE" id="PS00622">
    <property type="entry name" value="HTH_LUXR_1"/>
    <property type="match status" value="1"/>
</dbReference>
<sequence>MHGTEVAKHILSRFEHARLLLFSVDETEEDIHRAVSAGVSGYLPKSAPRPQVLSGVRALAAGRRFFPEPIREKIQQRRSHATLSEREVEVVSGMARGLSNKLIAAELGVSAETVKTFVARILEKLGVEDRTQAVIAAMNRGLLKGK</sequence>
<dbReference type="InterPro" id="IPR011006">
    <property type="entry name" value="CheY-like_superfamily"/>
</dbReference>
<dbReference type="GO" id="GO:0000160">
    <property type="term" value="P:phosphorelay signal transduction system"/>
    <property type="evidence" value="ECO:0007669"/>
    <property type="project" value="InterPro"/>
</dbReference>
<dbReference type="SMART" id="SM00421">
    <property type="entry name" value="HTH_LUXR"/>
    <property type="match status" value="1"/>
</dbReference>
<keyword evidence="1" id="KW-0238">DNA-binding</keyword>
<evidence type="ECO:0008006" key="7">
    <source>
        <dbReference type="Google" id="ProtNLM"/>
    </source>
</evidence>
<evidence type="ECO:0000259" key="4">
    <source>
        <dbReference type="PROSITE" id="PS50110"/>
    </source>
</evidence>
<organism evidence="5 6">
    <name type="scientific">Brevifollis gellanilyticus</name>
    <dbReference type="NCBI Taxonomy" id="748831"/>
    <lineage>
        <taxon>Bacteria</taxon>
        <taxon>Pseudomonadati</taxon>
        <taxon>Verrucomicrobiota</taxon>
        <taxon>Verrucomicrobiia</taxon>
        <taxon>Verrucomicrobiales</taxon>
        <taxon>Verrucomicrobiaceae</taxon>
    </lineage>
</organism>
<dbReference type="SUPFAM" id="SSF52172">
    <property type="entry name" value="CheY-like"/>
    <property type="match status" value="1"/>
</dbReference>
<dbReference type="GO" id="GO:0003677">
    <property type="term" value="F:DNA binding"/>
    <property type="evidence" value="ECO:0007669"/>
    <property type="project" value="UniProtKB-KW"/>
</dbReference>
<keyword evidence="6" id="KW-1185">Reference proteome</keyword>
<dbReference type="InterPro" id="IPR039420">
    <property type="entry name" value="WalR-like"/>
</dbReference>
<dbReference type="InterPro" id="IPR016032">
    <property type="entry name" value="Sig_transdc_resp-reg_C-effctor"/>
</dbReference>
<gene>
    <name evidence="5" type="ORF">BGE01nite_46280</name>
</gene>
<evidence type="ECO:0000256" key="2">
    <source>
        <dbReference type="PROSITE-ProRule" id="PRU00169"/>
    </source>
</evidence>
<evidence type="ECO:0000259" key="3">
    <source>
        <dbReference type="PROSITE" id="PS50043"/>
    </source>
</evidence>
<dbReference type="Proteomes" id="UP000321577">
    <property type="component" value="Unassembled WGS sequence"/>
</dbReference>
<evidence type="ECO:0000313" key="6">
    <source>
        <dbReference type="Proteomes" id="UP000321577"/>
    </source>
</evidence>
<comment type="caution">
    <text evidence="2">Lacks conserved residue(s) required for the propagation of feature annotation.</text>
</comment>
<dbReference type="InterPro" id="IPR001789">
    <property type="entry name" value="Sig_transdc_resp-reg_receiver"/>
</dbReference>
<dbReference type="Gene3D" id="3.40.50.2300">
    <property type="match status" value="1"/>
</dbReference>
<dbReference type="AlphaFoldDB" id="A0A512MF16"/>
<dbReference type="InterPro" id="IPR000792">
    <property type="entry name" value="Tscrpt_reg_LuxR_C"/>
</dbReference>
<evidence type="ECO:0000313" key="5">
    <source>
        <dbReference type="EMBL" id="GEP45337.1"/>
    </source>
</evidence>
<dbReference type="GO" id="GO:0006355">
    <property type="term" value="P:regulation of DNA-templated transcription"/>
    <property type="evidence" value="ECO:0007669"/>
    <property type="project" value="InterPro"/>
</dbReference>
<evidence type="ECO:0000256" key="1">
    <source>
        <dbReference type="ARBA" id="ARBA00023125"/>
    </source>
</evidence>
<feature type="domain" description="Response regulatory" evidence="4">
    <location>
        <begin position="1"/>
        <end position="60"/>
    </location>
</feature>
<dbReference type="PRINTS" id="PR00038">
    <property type="entry name" value="HTHLUXR"/>
</dbReference>
<comment type="caution">
    <text evidence="5">The sequence shown here is derived from an EMBL/GenBank/DDBJ whole genome shotgun (WGS) entry which is preliminary data.</text>
</comment>
<dbReference type="PROSITE" id="PS50110">
    <property type="entry name" value="RESPONSE_REGULATORY"/>
    <property type="match status" value="1"/>
</dbReference>
<dbReference type="EMBL" id="BKAG01000047">
    <property type="protein sequence ID" value="GEP45337.1"/>
    <property type="molecule type" value="Genomic_DNA"/>
</dbReference>
<accession>A0A512MF16</accession>
<dbReference type="PANTHER" id="PTHR43214">
    <property type="entry name" value="TWO-COMPONENT RESPONSE REGULATOR"/>
    <property type="match status" value="1"/>
</dbReference>
<dbReference type="SUPFAM" id="SSF46894">
    <property type="entry name" value="C-terminal effector domain of the bipartite response regulators"/>
    <property type="match status" value="1"/>
</dbReference>
<dbReference type="CDD" id="cd06170">
    <property type="entry name" value="LuxR_C_like"/>
    <property type="match status" value="1"/>
</dbReference>
<name>A0A512MF16_9BACT</name>